<dbReference type="InterPro" id="IPR017972">
    <property type="entry name" value="Cyt_P450_CS"/>
</dbReference>
<keyword evidence="3 7" id="KW-0479">Metal-binding</keyword>
<dbReference type="PANTHER" id="PTHR46696:SF1">
    <property type="entry name" value="CYTOCHROME P450 YJIB-RELATED"/>
    <property type="match status" value="1"/>
</dbReference>
<dbReference type="CDD" id="cd11032">
    <property type="entry name" value="P450_EryK-like"/>
    <property type="match status" value="1"/>
</dbReference>
<evidence type="ECO:0000256" key="2">
    <source>
        <dbReference type="ARBA" id="ARBA00022617"/>
    </source>
</evidence>
<protein>
    <submittedName>
        <fullName evidence="8">Cytochrome P450</fullName>
    </submittedName>
</protein>
<comment type="similarity">
    <text evidence="1 7">Belongs to the cytochrome P450 family.</text>
</comment>
<evidence type="ECO:0000256" key="6">
    <source>
        <dbReference type="ARBA" id="ARBA00023033"/>
    </source>
</evidence>
<dbReference type="PROSITE" id="PS00086">
    <property type="entry name" value="CYTOCHROME_P450"/>
    <property type="match status" value="1"/>
</dbReference>
<dbReference type="Pfam" id="PF00067">
    <property type="entry name" value="p450"/>
    <property type="match status" value="1"/>
</dbReference>
<keyword evidence="5 7" id="KW-0408">Iron</keyword>
<accession>A0A6I4VZD1</accession>
<sequence length="387" mass="44617">MKQLGEEIFTWFKESRQNNPVYYDKDYALWFGATGTWHVFRNEDVRYVFSNHQIFSSEYMPKVQDNYLDKAMSSNDPPFHRKLRLLVSQAFTPKAMMDLQPWIEEYVDQLLDQVITDSGKMEFVRDIAVPIPMQVIARMLGVPNKDHAMFKDWSFKIVKQPTNEAEAKEFIEAQQAMGEYFREVIKERTEKPENDIISQLIQVELDGQKLTEDELLGFCVVLLLAGNETTTNWLSSTILTLAENPDIQERLAKNPDDISLLLEEVLRLRSPAQYQTRKAKQDVVLGGQTIKKGDLVAAWQASANRDESVFPNADQVDLDRKNMDHVAFGHGIHFCLGAPLARVEASVTIKKLLERIKNIRLQSEDIELNQSTVTYSIKELPIRFDRV</sequence>
<dbReference type="FunFam" id="1.10.630.10:FF:000018">
    <property type="entry name" value="Cytochrome P450 monooxygenase"/>
    <property type="match status" value="1"/>
</dbReference>
<keyword evidence="4 7" id="KW-0560">Oxidoreductase</keyword>
<dbReference type="InterPro" id="IPR001128">
    <property type="entry name" value="Cyt_P450"/>
</dbReference>
<keyword evidence="2 7" id="KW-0349">Heme</keyword>
<dbReference type="Gene3D" id="1.10.630.10">
    <property type="entry name" value="Cytochrome P450"/>
    <property type="match status" value="1"/>
</dbReference>
<dbReference type="InterPro" id="IPR002397">
    <property type="entry name" value="Cyt_P450_B"/>
</dbReference>
<evidence type="ECO:0000256" key="4">
    <source>
        <dbReference type="ARBA" id="ARBA00023002"/>
    </source>
</evidence>
<keyword evidence="9" id="KW-1185">Reference proteome</keyword>
<dbReference type="PRINTS" id="PR00385">
    <property type="entry name" value="P450"/>
</dbReference>
<dbReference type="PANTHER" id="PTHR46696">
    <property type="entry name" value="P450, PUTATIVE (EUROFUNG)-RELATED"/>
    <property type="match status" value="1"/>
</dbReference>
<dbReference type="InterPro" id="IPR036396">
    <property type="entry name" value="Cyt_P450_sf"/>
</dbReference>
<evidence type="ECO:0000256" key="5">
    <source>
        <dbReference type="ARBA" id="ARBA00023004"/>
    </source>
</evidence>
<dbReference type="GO" id="GO:0005506">
    <property type="term" value="F:iron ion binding"/>
    <property type="evidence" value="ECO:0007669"/>
    <property type="project" value="InterPro"/>
</dbReference>
<name>A0A6I4VZD1_9BACL</name>
<keyword evidence="6 7" id="KW-0503">Monooxygenase</keyword>
<dbReference type="GO" id="GO:0016705">
    <property type="term" value="F:oxidoreductase activity, acting on paired donors, with incorporation or reduction of molecular oxygen"/>
    <property type="evidence" value="ECO:0007669"/>
    <property type="project" value="InterPro"/>
</dbReference>
<reference evidence="8 9" key="1">
    <citation type="submission" date="2019-12" db="EMBL/GenBank/DDBJ databases">
        <title>Whole-genome analyses of novel actinobacteria.</title>
        <authorList>
            <person name="Sahin N."/>
            <person name="Saygin H."/>
        </authorList>
    </citation>
    <scope>NUCLEOTIDE SEQUENCE [LARGE SCALE GENOMIC DNA]</scope>
    <source>
        <strain evidence="8 9">KC615</strain>
    </source>
</reference>
<dbReference type="RefSeq" id="WP_160801164.1">
    <property type="nucleotide sequence ID" value="NZ_WUUL01000005.1"/>
</dbReference>
<proteinExistence type="inferred from homology"/>
<evidence type="ECO:0000256" key="7">
    <source>
        <dbReference type="RuleBase" id="RU000461"/>
    </source>
</evidence>
<dbReference type="SUPFAM" id="SSF48264">
    <property type="entry name" value="Cytochrome P450"/>
    <property type="match status" value="1"/>
</dbReference>
<dbReference type="GO" id="GO:0020037">
    <property type="term" value="F:heme binding"/>
    <property type="evidence" value="ECO:0007669"/>
    <property type="project" value="InterPro"/>
</dbReference>
<evidence type="ECO:0000256" key="3">
    <source>
        <dbReference type="ARBA" id="ARBA00022723"/>
    </source>
</evidence>
<evidence type="ECO:0000256" key="1">
    <source>
        <dbReference type="ARBA" id="ARBA00010617"/>
    </source>
</evidence>
<dbReference type="EMBL" id="WUUL01000005">
    <property type="protein sequence ID" value="MXQ53804.1"/>
    <property type="molecule type" value="Genomic_DNA"/>
</dbReference>
<evidence type="ECO:0000313" key="8">
    <source>
        <dbReference type="EMBL" id="MXQ53804.1"/>
    </source>
</evidence>
<dbReference type="PRINTS" id="PR00359">
    <property type="entry name" value="BP450"/>
</dbReference>
<dbReference type="GO" id="GO:0004497">
    <property type="term" value="F:monooxygenase activity"/>
    <property type="evidence" value="ECO:0007669"/>
    <property type="project" value="UniProtKB-KW"/>
</dbReference>
<dbReference type="AlphaFoldDB" id="A0A6I4VZD1"/>
<dbReference type="Proteomes" id="UP000430692">
    <property type="component" value="Unassembled WGS sequence"/>
</dbReference>
<comment type="caution">
    <text evidence="8">The sequence shown here is derived from an EMBL/GenBank/DDBJ whole genome shotgun (WGS) entry which is preliminary data.</text>
</comment>
<gene>
    <name evidence="8" type="ORF">GSM42_08715</name>
</gene>
<organism evidence="8 9">
    <name type="scientific">Shimazuella alba</name>
    <dbReference type="NCBI Taxonomy" id="2690964"/>
    <lineage>
        <taxon>Bacteria</taxon>
        <taxon>Bacillati</taxon>
        <taxon>Bacillota</taxon>
        <taxon>Bacilli</taxon>
        <taxon>Bacillales</taxon>
        <taxon>Thermoactinomycetaceae</taxon>
        <taxon>Shimazuella</taxon>
    </lineage>
</organism>
<evidence type="ECO:0000313" key="9">
    <source>
        <dbReference type="Proteomes" id="UP000430692"/>
    </source>
</evidence>